<accession>A0A0A9B577</accession>
<dbReference type="EMBL" id="GBRH01240587">
    <property type="protein sequence ID" value="JAD57308.1"/>
    <property type="molecule type" value="Transcribed_RNA"/>
</dbReference>
<proteinExistence type="predicted"/>
<name>A0A0A9B577_ARUDO</name>
<dbReference type="AlphaFoldDB" id="A0A0A9B577"/>
<evidence type="ECO:0000313" key="1">
    <source>
        <dbReference type="EMBL" id="JAD57308.1"/>
    </source>
</evidence>
<reference evidence="1" key="1">
    <citation type="submission" date="2014-09" db="EMBL/GenBank/DDBJ databases">
        <authorList>
            <person name="Magalhaes I.L.F."/>
            <person name="Oliveira U."/>
            <person name="Santos F.R."/>
            <person name="Vidigal T.H.D.A."/>
            <person name="Brescovit A.D."/>
            <person name="Santos A.J."/>
        </authorList>
    </citation>
    <scope>NUCLEOTIDE SEQUENCE</scope>
    <source>
        <tissue evidence="1">Shoot tissue taken approximately 20 cm above the soil surface</tissue>
    </source>
</reference>
<organism evidence="1">
    <name type="scientific">Arundo donax</name>
    <name type="common">Giant reed</name>
    <name type="synonym">Donax arundinaceus</name>
    <dbReference type="NCBI Taxonomy" id="35708"/>
    <lineage>
        <taxon>Eukaryota</taxon>
        <taxon>Viridiplantae</taxon>
        <taxon>Streptophyta</taxon>
        <taxon>Embryophyta</taxon>
        <taxon>Tracheophyta</taxon>
        <taxon>Spermatophyta</taxon>
        <taxon>Magnoliopsida</taxon>
        <taxon>Liliopsida</taxon>
        <taxon>Poales</taxon>
        <taxon>Poaceae</taxon>
        <taxon>PACMAD clade</taxon>
        <taxon>Arundinoideae</taxon>
        <taxon>Arundineae</taxon>
        <taxon>Arundo</taxon>
    </lineage>
</organism>
<sequence>MYFHDLLETGIKLANDMGSDRVSLSSVVLPD</sequence>
<reference evidence="1" key="2">
    <citation type="journal article" date="2015" name="Data Brief">
        <title>Shoot transcriptome of the giant reed, Arundo donax.</title>
        <authorList>
            <person name="Barrero R.A."/>
            <person name="Guerrero F.D."/>
            <person name="Moolhuijzen P."/>
            <person name="Goolsby J.A."/>
            <person name="Tidwell J."/>
            <person name="Bellgard S.E."/>
            <person name="Bellgard M.I."/>
        </authorList>
    </citation>
    <scope>NUCLEOTIDE SEQUENCE</scope>
    <source>
        <tissue evidence="1">Shoot tissue taken approximately 20 cm above the soil surface</tissue>
    </source>
</reference>
<protein>
    <submittedName>
        <fullName evidence="1">Uncharacterized protein</fullName>
    </submittedName>
</protein>